<protein>
    <submittedName>
        <fullName evidence="1">Uncharacterized protein</fullName>
    </submittedName>
</protein>
<gene>
    <name evidence="1" type="ORF">MLD38_018867</name>
</gene>
<sequence>MRAGDMESASCTEDEVTGICPSLEREDDGDEGEEVDQERYGSNNNNGRSSSNSTVEESEKKPGNCVGSVRKYVRSKMPRLRWTPDLHLCFVHAVERLGGHERATPKLVLQMMNVKGLSIAHVKSHLQMYRSKKIDDPPQGKASEVLKDHGLFADPNDHCVYNLSHLSMLQSLNQRASPRHADGSWQPVHAVARDWQANNPSYVGYDDSALEKYHWIGNFFTSMKGDNMSGGSILSALHKFDTKSGKPSFTLDRWRPVHFPYLGHFGNRNLNHNQARLMGTRSTGSPFSLLDSRSSDPANLIFNVNNDKVEEESQRPLTEHVSSLLLHSDQGLDLDLSLQVKTSRRHKHFAHGGVTDNEEKEKNASSSLCLSLSSPAFSKKRKLRDTSDGAITARDKNDPAEMLRMGSTLDLTL</sequence>
<evidence type="ECO:0000313" key="2">
    <source>
        <dbReference type="Proteomes" id="UP001057402"/>
    </source>
</evidence>
<proteinExistence type="predicted"/>
<reference evidence="2" key="1">
    <citation type="journal article" date="2023" name="Front. Plant Sci.">
        <title>Chromosomal-level genome assembly of Melastoma candidum provides insights into trichome evolution.</title>
        <authorList>
            <person name="Zhong Y."/>
            <person name="Wu W."/>
            <person name="Sun C."/>
            <person name="Zou P."/>
            <person name="Liu Y."/>
            <person name="Dai S."/>
            <person name="Zhou R."/>
        </authorList>
    </citation>
    <scope>NUCLEOTIDE SEQUENCE [LARGE SCALE GENOMIC DNA]</scope>
</reference>
<organism evidence="1 2">
    <name type="scientific">Melastoma candidum</name>
    <dbReference type="NCBI Taxonomy" id="119954"/>
    <lineage>
        <taxon>Eukaryota</taxon>
        <taxon>Viridiplantae</taxon>
        <taxon>Streptophyta</taxon>
        <taxon>Embryophyta</taxon>
        <taxon>Tracheophyta</taxon>
        <taxon>Spermatophyta</taxon>
        <taxon>Magnoliopsida</taxon>
        <taxon>eudicotyledons</taxon>
        <taxon>Gunneridae</taxon>
        <taxon>Pentapetalae</taxon>
        <taxon>rosids</taxon>
        <taxon>malvids</taxon>
        <taxon>Myrtales</taxon>
        <taxon>Melastomataceae</taxon>
        <taxon>Melastomatoideae</taxon>
        <taxon>Melastomateae</taxon>
        <taxon>Melastoma</taxon>
    </lineage>
</organism>
<name>A0ACB9QWH0_9MYRT</name>
<dbReference type="Proteomes" id="UP001057402">
    <property type="component" value="Chromosome 5"/>
</dbReference>
<keyword evidence="2" id="KW-1185">Reference proteome</keyword>
<evidence type="ECO:0000313" key="1">
    <source>
        <dbReference type="EMBL" id="KAI4370517.1"/>
    </source>
</evidence>
<dbReference type="EMBL" id="CM042884">
    <property type="protein sequence ID" value="KAI4370517.1"/>
    <property type="molecule type" value="Genomic_DNA"/>
</dbReference>
<accession>A0ACB9QWH0</accession>
<comment type="caution">
    <text evidence="1">The sequence shown here is derived from an EMBL/GenBank/DDBJ whole genome shotgun (WGS) entry which is preliminary data.</text>
</comment>